<evidence type="ECO:0000313" key="7">
    <source>
        <dbReference type="Proteomes" id="UP000221080"/>
    </source>
</evidence>
<keyword evidence="7" id="KW-1185">Reference proteome</keyword>
<dbReference type="Gene3D" id="2.60.40.4100">
    <property type="entry name" value="Zona pellucida, ZP-C domain"/>
    <property type="match status" value="1"/>
</dbReference>
<dbReference type="InterPro" id="IPR001507">
    <property type="entry name" value="ZP_dom"/>
</dbReference>
<feature type="compositionally biased region" description="Low complexity" evidence="4">
    <location>
        <begin position="85"/>
        <end position="116"/>
    </location>
</feature>
<evidence type="ECO:0000259" key="6">
    <source>
        <dbReference type="PROSITE" id="PS51034"/>
    </source>
</evidence>
<dbReference type="Gene3D" id="2.60.40.3210">
    <property type="entry name" value="Zona pellucida, ZP-N domain"/>
    <property type="match status" value="1"/>
</dbReference>
<evidence type="ECO:0000313" key="8">
    <source>
        <dbReference type="RefSeq" id="XP_053541400.1"/>
    </source>
</evidence>
<gene>
    <name evidence="8" type="primary">LOC108273577</name>
</gene>
<feature type="signal peptide" evidence="5">
    <location>
        <begin position="1"/>
        <end position="23"/>
    </location>
</feature>
<dbReference type="InterPro" id="IPR048290">
    <property type="entry name" value="ZP_chr"/>
</dbReference>
<dbReference type="GeneID" id="108273577"/>
<feature type="domain" description="ZP" evidence="6">
    <location>
        <begin position="180"/>
        <end position="433"/>
    </location>
</feature>
<evidence type="ECO:0000256" key="1">
    <source>
        <dbReference type="ARBA" id="ARBA00022729"/>
    </source>
</evidence>
<dbReference type="InterPro" id="IPR055355">
    <property type="entry name" value="ZP-C"/>
</dbReference>
<reference evidence="7" key="1">
    <citation type="journal article" date="2016" name="Nat. Commun.">
        <title>The channel catfish genome sequence provides insights into the evolution of scale formation in teleosts.</title>
        <authorList>
            <person name="Liu Z."/>
            <person name="Liu S."/>
            <person name="Yao J."/>
            <person name="Bao L."/>
            <person name="Zhang J."/>
            <person name="Li Y."/>
            <person name="Jiang C."/>
            <person name="Sun L."/>
            <person name="Wang R."/>
            <person name="Zhang Y."/>
            <person name="Zhou T."/>
            <person name="Zeng Q."/>
            <person name="Fu Q."/>
            <person name="Gao S."/>
            <person name="Li N."/>
            <person name="Koren S."/>
            <person name="Jiang Y."/>
            <person name="Zimin A."/>
            <person name="Xu P."/>
            <person name="Phillippy A.M."/>
            <person name="Geng X."/>
            <person name="Song L."/>
            <person name="Sun F."/>
            <person name="Li C."/>
            <person name="Wang X."/>
            <person name="Chen A."/>
            <person name="Jin Y."/>
            <person name="Yuan Z."/>
            <person name="Yang Y."/>
            <person name="Tan S."/>
            <person name="Peatman E."/>
            <person name="Lu J."/>
            <person name="Qin Z."/>
            <person name="Dunham R."/>
            <person name="Li Z."/>
            <person name="Sonstegard T."/>
            <person name="Feng J."/>
            <person name="Danzmann R.G."/>
            <person name="Schroeder S."/>
            <person name="Scheffler B."/>
            <person name="Duke M.V."/>
            <person name="Ballard L."/>
            <person name="Kucuktas H."/>
            <person name="Kaltenboeck L."/>
            <person name="Liu H."/>
            <person name="Armbruster J."/>
            <person name="Xie Y."/>
            <person name="Kirby M.L."/>
            <person name="Tian Y."/>
            <person name="Flanagan M.E."/>
            <person name="Mu W."/>
            <person name="Waldbieser G.C."/>
        </authorList>
    </citation>
    <scope>NUCLEOTIDE SEQUENCE [LARGE SCALE GENOMIC DNA]</scope>
    <source>
        <strain evidence="7">SDA103</strain>
    </source>
</reference>
<feature type="region of interest" description="Disordered" evidence="4">
    <location>
        <begin position="72"/>
        <end position="139"/>
    </location>
</feature>
<accession>A0A9F7RA57</accession>
<name>A0A9F7RA57_ICTPU</name>
<dbReference type="AlphaFoldDB" id="A0A9F7RA57"/>
<protein>
    <submittedName>
        <fullName evidence="8">Pancreatic secretory granule membrane major glycoprotein GP2 isoform X1</fullName>
    </submittedName>
</protein>
<dbReference type="PANTHER" id="PTHR14002:SF50">
    <property type="entry name" value="ALPHA-TECTORIN-LIKE-RELATED"/>
    <property type="match status" value="1"/>
</dbReference>
<keyword evidence="3" id="KW-0325">Glycoprotein</keyword>
<reference evidence="8" key="2">
    <citation type="submission" date="2025-08" db="UniProtKB">
        <authorList>
            <consortium name="RefSeq"/>
        </authorList>
    </citation>
    <scope>IDENTIFICATION</scope>
    <source>
        <tissue evidence="8">Blood</tissue>
    </source>
</reference>
<evidence type="ECO:0000256" key="4">
    <source>
        <dbReference type="SAM" id="MobiDB-lite"/>
    </source>
</evidence>
<dbReference type="PRINTS" id="PR00023">
    <property type="entry name" value="ZPELLUCIDA"/>
</dbReference>
<evidence type="ECO:0000256" key="3">
    <source>
        <dbReference type="ARBA" id="ARBA00023180"/>
    </source>
</evidence>
<keyword evidence="2" id="KW-1015">Disulfide bond</keyword>
<evidence type="ECO:0000256" key="5">
    <source>
        <dbReference type="SAM" id="SignalP"/>
    </source>
</evidence>
<feature type="chain" id="PRO_5039923436" evidence="5">
    <location>
        <begin position="24"/>
        <end position="449"/>
    </location>
</feature>
<keyword evidence="1 5" id="KW-0732">Signal</keyword>
<dbReference type="RefSeq" id="XP_053541400.1">
    <property type="nucleotide sequence ID" value="XM_053685425.1"/>
</dbReference>
<feature type="compositionally biased region" description="Acidic residues" evidence="4">
    <location>
        <begin position="117"/>
        <end position="133"/>
    </location>
</feature>
<dbReference type="OrthoDB" id="9987373at2759"/>
<dbReference type="PANTHER" id="PTHR14002">
    <property type="entry name" value="ENDOGLIN/TGF-BETA RECEPTOR TYPE III"/>
    <property type="match status" value="1"/>
</dbReference>
<dbReference type="SMART" id="SM00241">
    <property type="entry name" value="ZP"/>
    <property type="match status" value="1"/>
</dbReference>
<dbReference type="PROSITE" id="PS51034">
    <property type="entry name" value="ZP_2"/>
    <property type="match status" value="1"/>
</dbReference>
<proteinExistence type="predicted"/>
<organism evidence="7 8">
    <name type="scientific">Ictalurus punctatus</name>
    <name type="common">Channel catfish</name>
    <name type="synonym">Silurus punctatus</name>
    <dbReference type="NCBI Taxonomy" id="7998"/>
    <lineage>
        <taxon>Eukaryota</taxon>
        <taxon>Metazoa</taxon>
        <taxon>Chordata</taxon>
        <taxon>Craniata</taxon>
        <taxon>Vertebrata</taxon>
        <taxon>Euteleostomi</taxon>
        <taxon>Actinopterygii</taxon>
        <taxon>Neopterygii</taxon>
        <taxon>Teleostei</taxon>
        <taxon>Ostariophysi</taxon>
        <taxon>Siluriformes</taxon>
        <taxon>Ictaluridae</taxon>
        <taxon>Ictalurus</taxon>
    </lineage>
</organism>
<dbReference type="Pfam" id="PF00100">
    <property type="entry name" value="Zona_pellucida"/>
    <property type="match status" value="1"/>
</dbReference>
<dbReference type="InterPro" id="IPR042235">
    <property type="entry name" value="ZP-C_dom"/>
</dbReference>
<sequence length="449" mass="48779">MGCTILPCMAALLFFSGVVTVHATMTTEEPTTTAIATTTIPTTVETTAEETTTEETTTTAIATTTIPTTVETTAEETTTEETTTEETTITTTTMATTTVPPTTEETTTEETTTVETTAEETTTEESTTEETTTEETTTPAPCQTLNCASDEVCRQINGVYGCGCGYFTTHSPNIYDAIETCSGSAALLSLSRCELFEAGYSADVLHLNDPNCKGELQNNRLVFSFDSNVNMCGTTLENNSTHIVFKNSVGTTDLTGVISRTGGLNITFSCVYPLIQSISMPTAIEGIGGVISKHLSTEGSYQISMIPYTSDTFQVPLFGNVTLEVNHQMYIAVQVDQFDSTQIGLVLDSCWATPVNQIDYYIRWDLISNECPNPNDGTVAVLQNGVSTTSYFSFRMFTFTGFSNKIYLHCQVHLCLLQTGNCAQMCTENPSRRRRAVDFYDSAAITMEF</sequence>
<dbReference type="Proteomes" id="UP000221080">
    <property type="component" value="Chromosome 13"/>
</dbReference>
<evidence type="ECO:0000256" key="2">
    <source>
        <dbReference type="ARBA" id="ARBA00023157"/>
    </source>
</evidence>
<feature type="compositionally biased region" description="Acidic residues" evidence="4">
    <location>
        <begin position="73"/>
        <end position="84"/>
    </location>
</feature>